<dbReference type="InterPro" id="IPR019151">
    <property type="entry name" value="Proteasome_assmbl_chaperone_2"/>
</dbReference>
<dbReference type="SUPFAM" id="SSF159659">
    <property type="entry name" value="Cgl1923-like"/>
    <property type="match status" value="1"/>
</dbReference>
<evidence type="ECO:0000313" key="3">
    <source>
        <dbReference type="Proteomes" id="UP001203761"/>
    </source>
</evidence>
<dbReference type="InterPro" id="IPR008492">
    <property type="entry name" value="Rv2714-like"/>
</dbReference>
<gene>
    <name evidence="2" type="ORF">Bequi_01430</name>
</gene>
<feature type="region of interest" description="Disordered" evidence="1">
    <location>
        <begin position="264"/>
        <end position="335"/>
    </location>
</feature>
<feature type="compositionally biased region" description="Gly residues" evidence="1">
    <location>
        <begin position="314"/>
        <end position="326"/>
    </location>
</feature>
<dbReference type="Pfam" id="PF09754">
    <property type="entry name" value="PAC2"/>
    <property type="match status" value="1"/>
</dbReference>
<keyword evidence="3" id="KW-1185">Reference proteome</keyword>
<protein>
    <submittedName>
        <fullName evidence="2">PAC2 family protein</fullName>
    </submittedName>
</protein>
<sequence>MRDPRDLYAFESADVIASVPRRSLVLVHGLPGLVDAGSACRIASTYLRDSLRHVRLVTFDADELLDYRGSRPQAVFDGGAYTSVDMPDMALYLMYDDADRPFLYLDGLEPDLQWRRLAQALIDLVEFFEVEQVIGMSAIPMAVPHTRAIELIAHANPAADVPPVGESPGEIIVPASFGALLEHELGRAGHPARGFAAQIPHYLTRTEFPAGALALLRRVSDASGLELPLVDLGDLAEAAGAALESTLADNGDVQSIVTALEEQRDAQQAEGQGVFPTTMDLPTGDEIADHFERFLAGEGGEEHGHPSSDEGPGSPSGDGPQTGGPGDARPRGETD</sequence>
<feature type="compositionally biased region" description="Basic and acidic residues" evidence="1">
    <location>
        <begin position="287"/>
        <end position="308"/>
    </location>
</feature>
<evidence type="ECO:0000313" key="2">
    <source>
        <dbReference type="EMBL" id="MCL6422061.1"/>
    </source>
</evidence>
<dbReference type="Gene3D" id="3.40.50.10900">
    <property type="entry name" value="PAC-like subunit"/>
    <property type="match status" value="1"/>
</dbReference>
<dbReference type="InterPro" id="IPR038389">
    <property type="entry name" value="PSMG2_sf"/>
</dbReference>
<dbReference type="RefSeq" id="WP_249736221.1">
    <property type="nucleotide sequence ID" value="NZ_JAKNCJ010000001.1"/>
</dbReference>
<accession>A0ABT0QWQ6</accession>
<dbReference type="EMBL" id="JAKNCJ010000001">
    <property type="protein sequence ID" value="MCL6422061.1"/>
    <property type="molecule type" value="Genomic_DNA"/>
</dbReference>
<dbReference type="Proteomes" id="UP001203761">
    <property type="component" value="Unassembled WGS sequence"/>
</dbReference>
<organism evidence="2 3">
    <name type="scientific">Brachybacterium equifaecis</name>
    <dbReference type="NCBI Taxonomy" id="2910770"/>
    <lineage>
        <taxon>Bacteria</taxon>
        <taxon>Bacillati</taxon>
        <taxon>Actinomycetota</taxon>
        <taxon>Actinomycetes</taxon>
        <taxon>Micrococcales</taxon>
        <taxon>Dermabacteraceae</taxon>
        <taxon>Brachybacterium</taxon>
    </lineage>
</organism>
<evidence type="ECO:0000256" key="1">
    <source>
        <dbReference type="SAM" id="MobiDB-lite"/>
    </source>
</evidence>
<comment type="caution">
    <text evidence="2">The sequence shown here is derived from an EMBL/GenBank/DDBJ whole genome shotgun (WGS) entry which is preliminary data.</text>
</comment>
<name>A0ABT0QWQ6_9MICO</name>
<proteinExistence type="predicted"/>
<reference evidence="2" key="1">
    <citation type="submission" date="2022-02" db="EMBL/GenBank/DDBJ databases">
        <authorList>
            <person name="Lee M."/>
            <person name="Kim S.-J."/>
            <person name="Jung M.-Y."/>
        </authorList>
    </citation>
    <scope>NUCLEOTIDE SEQUENCE</scope>
    <source>
        <strain evidence="2">JHP9</strain>
    </source>
</reference>
<dbReference type="PIRSF" id="PIRSF028754">
    <property type="entry name" value="UCP028754"/>
    <property type="match status" value="1"/>
</dbReference>